<dbReference type="Proteomes" id="UP000199370">
    <property type="component" value="Unassembled WGS sequence"/>
</dbReference>
<dbReference type="AlphaFoldDB" id="A0A1H0B3J1"/>
<reference evidence="2 3" key="1">
    <citation type="submission" date="2016-10" db="EMBL/GenBank/DDBJ databases">
        <authorList>
            <person name="de Groot N.N."/>
        </authorList>
    </citation>
    <scope>NUCLEOTIDE SEQUENCE [LARGE SCALE GENOMIC DNA]</scope>
    <source>
        <strain evidence="3">EB21,IBRC-M 10013,KCTC 4048</strain>
    </source>
</reference>
<gene>
    <name evidence="2" type="ORF">SAMN05192554_13314</name>
</gene>
<organism evidence="2 3">
    <name type="scientific">Haloarchaeobius iranensis</name>
    <dbReference type="NCBI Taxonomy" id="996166"/>
    <lineage>
        <taxon>Archaea</taxon>
        <taxon>Methanobacteriati</taxon>
        <taxon>Methanobacteriota</taxon>
        <taxon>Stenosarchaea group</taxon>
        <taxon>Halobacteria</taxon>
        <taxon>Halobacteriales</taxon>
        <taxon>Halorubellaceae</taxon>
        <taxon>Haloarchaeobius</taxon>
    </lineage>
</organism>
<keyword evidence="3" id="KW-1185">Reference proteome</keyword>
<accession>A0A1H0B3J1</accession>
<dbReference type="EMBL" id="FNIA01000033">
    <property type="protein sequence ID" value="SDN40209.1"/>
    <property type="molecule type" value="Genomic_DNA"/>
</dbReference>
<protein>
    <recommendedName>
        <fullName evidence="4">GIY-YIG nuclease family protein</fullName>
    </recommendedName>
</protein>
<name>A0A1H0B3J1_9EURY</name>
<evidence type="ECO:0000313" key="2">
    <source>
        <dbReference type="EMBL" id="SDN40209.1"/>
    </source>
</evidence>
<proteinExistence type="predicted"/>
<evidence type="ECO:0008006" key="4">
    <source>
        <dbReference type="Google" id="ProtNLM"/>
    </source>
</evidence>
<sequence>MPFRDPHTAAPCLWAIRDRDGPDLEISWTTPDRATEKQPRKGIEAALIALHRREIGHSPTANFGRIIEGYKQSGYSSDGFVGGPLSEDETEPNTEPGVGPLEWTDHERPLSTDWMGLDWTEPEPLDEVSTDTPTTDGLYRLWNAGDPEPLTYIGESSNLKSRLYSHRRERDGELQYSYTVLDEHNAQHKRQEVETELIGAHWVSYECAPVDQF</sequence>
<evidence type="ECO:0000256" key="1">
    <source>
        <dbReference type="SAM" id="MobiDB-lite"/>
    </source>
</evidence>
<evidence type="ECO:0000313" key="3">
    <source>
        <dbReference type="Proteomes" id="UP000199370"/>
    </source>
</evidence>
<dbReference type="STRING" id="996166.SAMN05192554_13314"/>
<feature type="region of interest" description="Disordered" evidence="1">
    <location>
        <begin position="78"/>
        <end position="106"/>
    </location>
</feature>